<dbReference type="RefSeq" id="XP_030053427.1">
    <property type="nucleotide sequence ID" value="XM_030197567.1"/>
</dbReference>
<organism evidence="16 17">
    <name type="scientific">Microcaecilia unicolor</name>
    <dbReference type="NCBI Taxonomy" id="1415580"/>
    <lineage>
        <taxon>Eukaryota</taxon>
        <taxon>Metazoa</taxon>
        <taxon>Chordata</taxon>
        <taxon>Craniata</taxon>
        <taxon>Vertebrata</taxon>
        <taxon>Euteleostomi</taxon>
        <taxon>Amphibia</taxon>
        <taxon>Gymnophiona</taxon>
        <taxon>Siphonopidae</taxon>
        <taxon>Microcaecilia</taxon>
    </lineage>
</organism>
<dbReference type="GO" id="GO:0005829">
    <property type="term" value="C:cytosol"/>
    <property type="evidence" value="ECO:0007669"/>
    <property type="project" value="TreeGrafter"/>
</dbReference>
<dbReference type="PANTHER" id="PTHR31612:SF2">
    <property type="entry name" value="MULTIVESICULAR BODY SUBUNIT 12A"/>
    <property type="match status" value="1"/>
</dbReference>
<dbReference type="InterPro" id="IPR040335">
    <property type="entry name" value="MVB12A"/>
</dbReference>
<keyword evidence="7" id="KW-0967">Endosome</keyword>
<evidence type="ECO:0000256" key="13">
    <source>
        <dbReference type="ARBA" id="ARBA00053101"/>
    </source>
</evidence>
<evidence type="ECO:0000256" key="1">
    <source>
        <dbReference type="ARBA" id="ARBA00004496"/>
    </source>
</evidence>
<dbReference type="GO" id="GO:0017124">
    <property type="term" value="F:SH3 domain binding"/>
    <property type="evidence" value="ECO:0007669"/>
    <property type="project" value="UniProtKB-KW"/>
</dbReference>
<dbReference type="Proteomes" id="UP000515156">
    <property type="component" value="Chromosome 3"/>
</dbReference>
<sequence>MAEPGSLPLTALAWTSNQNTCSKEYTVIQVTVEGTSANFVKGFGQKSGYYLCFTSSVTTESSTGNVVTDIQILNERSLLPAGFSYIGEFLEPKTSVFKKKRICVKLTSITAADTAVFDIKLTGKSKQILQSYERIGEIGGFCIWCKKGKISEPKPKPRNLSMEMRGLSLDSTNQANTKVAAVSSQSNGRPSLERTTSLHDSSNVYGISAMDGVPFTLHPKFENKNLATNVLSSSFADLRIKSLTDIENEYSYAFVVERSASARLPHRVC</sequence>
<dbReference type="AlphaFoldDB" id="A0A6P7XCY6"/>
<dbReference type="InterPro" id="IPR023340">
    <property type="entry name" value="UMA"/>
</dbReference>
<dbReference type="GO" id="GO:0019075">
    <property type="term" value="P:virus maturation"/>
    <property type="evidence" value="ECO:0007669"/>
    <property type="project" value="TreeGrafter"/>
</dbReference>
<feature type="domain" description="UMA" evidence="14">
    <location>
        <begin position="210"/>
        <end position="261"/>
    </location>
</feature>
<evidence type="ECO:0000259" key="15">
    <source>
        <dbReference type="PROSITE" id="PS51498"/>
    </source>
</evidence>
<dbReference type="GO" id="GO:0032510">
    <property type="term" value="P:endosome to lysosome transport via multivesicular body sorting pathway"/>
    <property type="evidence" value="ECO:0007669"/>
    <property type="project" value="TreeGrafter"/>
</dbReference>
<evidence type="ECO:0000313" key="17">
    <source>
        <dbReference type="RefSeq" id="XP_030053427.1"/>
    </source>
</evidence>
<evidence type="ECO:0000256" key="6">
    <source>
        <dbReference type="ARBA" id="ARBA00022490"/>
    </source>
</evidence>
<feature type="domain" description="MABP" evidence="15">
    <location>
        <begin position="6"/>
        <end position="149"/>
    </location>
</feature>
<dbReference type="PROSITE" id="PS51498">
    <property type="entry name" value="MABP"/>
    <property type="match status" value="1"/>
</dbReference>
<dbReference type="OrthoDB" id="6021306at2759"/>
<dbReference type="GO" id="GO:0015031">
    <property type="term" value="P:protein transport"/>
    <property type="evidence" value="ECO:0007669"/>
    <property type="project" value="UniProtKB-KW"/>
</dbReference>
<keyword evidence="6" id="KW-0963">Cytoplasm</keyword>
<keyword evidence="10" id="KW-0472">Membrane</keyword>
<dbReference type="KEGG" id="muo:115466374"/>
<dbReference type="InterPro" id="IPR023341">
    <property type="entry name" value="MABP"/>
</dbReference>
<comment type="function">
    <text evidence="13">Component of the ESCRT-I complex, a regulator of vesicular trafficking process. Required for the sorting of endocytic ubiquitinated cargos into multivesicular bodies.</text>
</comment>
<dbReference type="GO" id="GO:0032801">
    <property type="term" value="P:receptor catabolic process"/>
    <property type="evidence" value="ECO:0007669"/>
    <property type="project" value="TreeGrafter"/>
</dbReference>
<evidence type="ECO:0000256" key="5">
    <source>
        <dbReference type="ARBA" id="ARBA00022448"/>
    </source>
</evidence>
<comment type="subcellular location">
    <subcellularLocation>
        <location evidence="1">Cytoplasm</location>
    </subcellularLocation>
    <subcellularLocation>
        <location evidence="2">Late endosome membrane</location>
        <topology evidence="2">Peripheral membrane protein</topology>
    </subcellularLocation>
</comment>
<dbReference type="PANTHER" id="PTHR31612">
    <property type="entry name" value="MULTIVESICULAR BODY SUBUNIT 12A"/>
    <property type="match status" value="1"/>
</dbReference>
<dbReference type="InParanoid" id="A0A6P7XCY6"/>
<dbReference type="InterPro" id="IPR018798">
    <property type="entry name" value="MVB12A/B"/>
</dbReference>
<reference evidence="17" key="1">
    <citation type="submission" date="2025-08" db="UniProtKB">
        <authorList>
            <consortium name="RefSeq"/>
        </authorList>
    </citation>
    <scope>IDENTIFICATION</scope>
</reference>
<evidence type="ECO:0000256" key="10">
    <source>
        <dbReference type="ARBA" id="ARBA00023136"/>
    </source>
</evidence>
<dbReference type="GO" id="GO:0046755">
    <property type="term" value="P:viral budding"/>
    <property type="evidence" value="ECO:0007669"/>
    <property type="project" value="TreeGrafter"/>
</dbReference>
<keyword evidence="16" id="KW-1185">Reference proteome</keyword>
<dbReference type="GO" id="GO:0031902">
    <property type="term" value="C:late endosome membrane"/>
    <property type="evidence" value="ECO:0007669"/>
    <property type="project" value="UniProtKB-SubCell"/>
</dbReference>
<keyword evidence="5" id="KW-0813">Transport</keyword>
<evidence type="ECO:0000313" key="16">
    <source>
        <dbReference type="Proteomes" id="UP000515156"/>
    </source>
</evidence>
<dbReference type="CTD" id="93343"/>
<protein>
    <recommendedName>
        <fullName evidence="4">Multivesicular body subunit 12A</fullName>
    </recommendedName>
    <alternativeName>
        <fullName evidence="12">ESCRT-I complex subunit MVB12A</fullName>
    </alternativeName>
    <alternativeName>
        <fullName evidence="11">Protein FAM125A</fullName>
    </alternativeName>
</protein>
<keyword evidence="8" id="KW-0653">Protein transport</keyword>
<name>A0A6P7XCY6_9AMPH</name>
<dbReference type="GeneID" id="115466374"/>
<dbReference type="GO" id="GO:0042058">
    <property type="term" value="P:regulation of epidermal growth factor receptor signaling pathway"/>
    <property type="evidence" value="ECO:0007669"/>
    <property type="project" value="TreeGrafter"/>
</dbReference>
<evidence type="ECO:0000256" key="2">
    <source>
        <dbReference type="ARBA" id="ARBA00004633"/>
    </source>
</evidence>
<evidence type="ECO:0000259" key="14">
    <source>
        <dbReference type="PROSITE" id="PS51497"/>
    </source>
</evidence>
<evidence type="ECO:0000256" key="8">
    <source>
        <dbReference type="ARBA" id="ARBA00022927"/>
    </source>
</evidence>
<dbReference type="PROSITE" id="PS51497">
    <property type="entry name" value="UMA"/>
    <property type="match status" value="1"/>
</dbReference>
<comment type="similarity">
    <text evidence="3">Belongs to the MVB12 family.</text>
</comment>
<dbReference type="GO" id="GO:0000813">
    <property type="term" value="C:ESCRT I complex"/>
    <property type="evidence" value="ECO:0007669"/>
    <property type="project" value="InterPro"/>
</dbReference>
<evidence type="ECO:0000256" key="11">
    <source>
        <dbReference type="ARBA" id="ARBA00033002"/>
    </source>
</evidence>
<evidence type="ECO:0000256" key="7">
    <source>
        <dbReference type="ARBA" id="ARBA00022753"/>
    </source>
</evidence>
<evidence type="ECO:0000256" key="3">
    <source>
        <dbReference type="ARBA" id="ARBA00010432"/>
    </source>
</evidence>
<evidence type="ECO:0000256" key="12">
    <source>
        <dbReference type="ARBA" id="ARBA00033024"/>
    </source>
</evidence>
<keyword evidence="9" id="KW-0729">SH3-binding</keyword>
<dbReference type="Pfam" id="PF10240">
    <property type="entry name" value="DUF2464"/>
    <property type="match status" value="1"/>
</dbReference>
<evidence type="ECO:0000256" key="9">
    <source>
        <dbReference type="ARBA" id="ARBA00023036"/>
    </source>
</evidence>
<evidence type="ECO:0000256" key="4">
    <source>
        <dbReference type="ARBA" id="ARBA00017653"/>
    </source>
</evidence>
<proteinExistence type="inferred from homology"/>
<gene>
    <name evidence="17" type="primary">MVB12A</name>
</gene>
<accession>A0A6P7XCY6</accession>
<dbReference type="FunFam" id="2.100.10.50:FF:000002">
    <property type="entry name" value="Multivesicular body subunit 12B"/>
    <property type="match status" value="1"/>
</dbReference>
<dbReference type="Gene3D" id="2.100.10.50">
    <property type="match status" value="1"/>
</dbReference>
<dbReference type="FunCoup" id="A0A6P7XCY6">
    <property type="interactions" value="1266"/>
</dbReference>